<dbReference type="AlphaFoldDB" id="A0AAD6HCU0"/>
<reference evidence="2" key="1">
    <citation type="journal article" date="2023" name="IMA Fungus">
        <title>Comparative genomic study of the Penicillium genus elucidates a diverse pangenome and 15 lateral gene transfer events.</title>
        <authorList>
            <person name="Petersen C."/>
            <person name="Sorensen T."/>
            <person name="Nielsen M.R."/>
            <person name="Sondergaard T.E."/>
            <person name="Sorensen J.L."/>
            <person name="Fitzpatrick D.A."/>
            <person name="Frisvad J.C."/>
            <person name="Nielsen K.L."/>
        </authorList>
    </citation>
    <scope>NUCLEOTIDE SEQUENCE</scope>
    <source>
        <strain evidence="2">IBT 17514</strain>
    </source>
</reference>
<reference evidence="2" key="2">
    <citation type="submission" date="2023-01" db="EMBL/GenBank/DDBJ databases">
        <authorList>
            <person name="Petersen C."/>
        </authorList>
    </citation>
    <scope>NUCLEOTIDE SEQUENCE</scope>
    <source>
        <strain evidence="2">IBT 17514</strain>
    </source>
</reference>
<evidence type="ECO:0000313" key="2">
    <source>
        <dbReference type="EMBL" id="KAJ5708929.1"/>
    </source>
</evidence>
<protein>
    <submittedName>
        <fullName evidence="2">Uncharacterized protein</fullName>
    </submittedName>
</protein>
<accession>A0AAD6HCU0</accession>
<dbReference type="Proteomes" id="UP001215712">
    <property type="component" value="Unassembled WGS sequence"/>
</dbReference>
<evidence type="ECO:0000256" key="1">
    <source>
        <dbReference type="SAM" id="Coils"/>
    </source>
</evidence>
<dbReference type="EMBL" id="JAQJAN010000019">
    <property type="protein sequence ID" value="KAJ5708929.1"/>
    <property type="molecule type" value="Genomic_DNA"/>
</dbReference>
<sequence>MHVFKRPLDPVYMEAKISDLTRQNRFKDQEIARLRQALNDQKFDAERLPKLRKEFGNTVEGLKGLIEATTQTALSIENRGLIEEIHALAEGKRNLQIVIADLDTELANAKKERLNANESLRQMQESVFRGQDQPEWGTDTNEAIANELETLFKDARMWCKNNCTRRLPEFSGNPEELPAEWKNVIRPDPTILKHERVPLLILHALLMDFIYRQIFARPFFFIPWRRINDEDEKADSESGDIPQKYQCQLYLENLLEEILQGNPEGGHAWRSQLLRLLDPRLRGEKNERPQLKVTKTRSQAAHQDAAQHLMGSFVKEYAAHLTCKPSNEALAAKELEIIFQTAVRMAHKLWLRRSSLEIQTLDDLPHHFTFDHEVLNDNPTALDGHLIRLVVHPAVLVRGKSDGSEYNDARMLKPAVVWMG</sequence>
<evidence type="ECO:0000313" key="3">
    <source>
        <dbReference type="Proteomes" id="UP001215712"/>
    </source>
</evidence>
<keyword evidence="1" id="KW-0175">Coiled coil</keyword>
<gene>
    <name evidence="2" type="ORF">N7493_010263</name>
</gene>
<organism evidence="2 3">
    <name type="scientific">Penicillium malachiteum</name>
    <dbReference type="NCBI Taxonomy" id="1324776"/>
    <lineage>
        <taxon>Eukaryota</taxon>
        <taxon>Fungi</taxon>
        <taxon>Dikarya</taxon>
        <taxon>Ascomycota</taxon>
        <taxon>Pezizomycotina</taxon>
        <taxon>Eurotiomycetes</taxon>
        <taxon>Eurotiomycetidae</taxon>
        <taxon>Eurotiales</taxon>
        <taxon>Aspergillaceae</taxon>
        <taxon>Penicillium</taxon>
    </lineage>
</organism>
<keyword evidence="3" id="KW-1185">Reference proteome</keyword>
<proteinExistence type="predicted"/>
<name>A0AAD6HCU0_9EURO</name>
<comment type="caution">
    <text evidence="2">The sequence shown here is derived from an EMBL/GenBank/DDBJ whole genome shotgun (WGS) entry which is preliminary data.</text>
</comment>
<feature type="coiled-coil region" evidence="1">
    <location>
        <begin position="92"/>
        <end position="126"/>
    </location>
</feature>